<accession>A0A9W9A904</accession>
<dbReference type="InterPro" id="IPR032675">
    <property type="entry name" value="LRR_dom_sf"/>
</dbReference>
<dbReference type="SUPFAM" id="SSF52047">
    <property type="entry name" value="RNI-like"/>
    <property type="match status" value="1"/>
</dbReference>
<comment type="caution">
    <text evidence="1">The sequence shown here is derived from an EMBL/GenBank/DDBJ whole genome shotgun (WGS) entry which is preliminary data.</text>
</comment>
<sequence>MSFTTKLVIPVELIHSIVDICAEEDTPIDLLKTLTLVSPCLCPHARKRLWEHLFLPPKRAIWLAQEEKDYSDVVDGLAAVEGLSTLAKYLHLNPYPPGILSHFLHKLHFVRVEHVYIQGYNARAPAATPPGALAHFLSQNLDLQTLELSSVRINAVELFGLLSQSRLRTLRLNYLRISSGDDEDEHPQDVAWDAVSDLLLSRNGRIERPSLQVLDLNTVYIRSNFPFTYAFFTHPNSLFDILSLRKLTLHISQSTNQTLNNFANVIDLCCHSVQTLIIYGWQDVTLSDSCLLGKFQSVNQVELVIHGSGHGSANLLHAQPPGFSLSLAFQQLSGLVCLRKLTIRLRFHVDAMTILNDSLTGMLVTLSSQLPDIQEISVVVDGFTSYSVFSWDQDTGTLLQETGSQHAERPLDLLQMLRNARYRTCA</sequence>
<organism evidence="1 2">
    <name type="scientific">Lentinula aciculospora</name>
    <dbReference type="NCBI Taxonomy" id="153920"/>
    <lineage>
        <taxon>Eukaryota</taxon>
        <taxon>Fungi</taxon>
        <taxon>Dikarya</taxon>
        <taxon>Basidiomycota</taxon>
        <taxon>Agaricomycotina</taxon>
        <taxon>Agaricomycetes</taxon>
        <taxon>Agaricomycetidae</taxon>
        <taxon>Agaricales</taxon>
        <taxon>Marasmiineae</taxon>
        <taxon>Omphalotaceae</taxon>
        <taxon>Lentinula</taxon>
    </lineage>
</organism>
<keyword evidence="2" id="KW-1185">Reference proteome</keyword>
<protein>
    <submittedName>
        <fullName evidence="1">Uncharacterized protein</fullName>
    </submittedName>
</protein>
<gene>
    <name evidence="1" type="ORF">J3R30DRAFT_3703700</name>
</gene>
<dbReference type="Gene3D" id="3.80.10.10">
    <property type="entry name" value="Ribonuclease Inhibitor"/>
    <property type="match status" value="1"/>
</dbReference>
<name>A0A9W9A904_9AGAR</name>
<dbReference type="EMBL" id="JAOTPV010000010">
    <property type="protein sequence ID" value="KAJ4477371.1"/>
    <property type="molecule type" value="Genomic_DNA"/>
</dbReference>
<evidence type="ECO:0000313" key="2">
    <source>
        <dbReference type="Proteomes" id="UP001150266"/>
    </source>
</evidence>
<dbReference type="Proteomes" id="UP001150266">
    <property type="component" value="Unassembled WGS sequence"/>
</dbReference>
<reference evidence="1" key="1">
    <citation type="submission" date="2022-08" db="EMBL/GenBank/DDBJ databases">
        <title>A Global Phylogenomic Analysis of the Shiitake Genus Lentinula.</title>
        <authorList>
            <consortium name="DOE Joint Genome Institute"/>
            <person name="Sierra-Patev S."/>
            <person name="Min B."/>
            <person name="Naranjo-Ortiz M."/>
            <person name="Looney B."/>
            <person name="Konkel Z."/>
            <person name="Slot J.C."/>
            <person name="Sakamoto Y."/>
            <person name="Steenwyk J.L."/>
            <person name="Rokas A."/>
            <person name="Carro J."/>
            <person name="Camarero S."/>
            <person name="Ferreira P."/>
            <person name="Molpeceres G."/>
            <person name="Ruiz-Duenas F.J."/>
            <person name="Serrano A."/>
            <person name="Henrissat B."/>
            <person name="Drula E."/>
            <person name="Hughes K.W."/>
            <person name="Mata J.L."/>
            <person name="Ishikawa N.K."/>
            <person name="Vargas-Isla R."/>
            <person name="Ushijima S."/>
            <person name="Smith C.A."/>
            <person name="Ahrendt S."/>
            <person name="Andreopoulos W."/>
            <person name="He G."/>
            <person name="Labutti K."/>
            <person name="Lipzen A."/>
            <person name="Ng V."/>
            <person name="Riley R."/>
            <person name="Sandor L."/>
            <person name="Barry K."/>
            <person name="Martinez A.T."/>
            <person name="Xiao Y."/>
            <person name="Gibbons J.G."/>
            <person name="Terashima K."/>
            <person name="Grigoriev I.V."/>
            <person name="Hibbett D.S."/>
        </authorList>
    </citation>
    <scope>NUCLEOTIDE SEQUENCE</scope>
    <source>
        <strain evidence="1">JLM2183</strain>
    </source>
</reference>
<proteinExistence type="predicted"/>
<dbReference type="AlphaFoldDB" id="A0A9W9A904"/>
<dbReference type="OrthoDB" id="2849253at2759"/>
<evidence type="ECO:0000313" key="1">
    <source>
        <dbReference type="EMBL" id="KAJ4477371.1"/>
    </source>
</evidence>